<dbReference type="EMBL" id="JBHFFA010000005">
    <property type="protein sequence ID" value="KAL2624298.1"/>
    <property type="molecule type" value="Genomic_DNA"/>
</dbReference>
<sequence>MPVTITLALGGRLPRGVKLRNYFKYDAHLMVQPEVNLKLRNLWDQETVGVEDSIKAYSKGWAIMRDHMKAKKREESIQISQIEELGKKLKACHEALPPYPYDEQKAEIFQLETEKRKREHTRDRLIRIWSRARYISQGDASTKYFLSLHRKQIIQHHFSKLTHPDGFEMTCKTEILKEATRVFSAIYASGSRTEEIRRDTAFINSKLCNKLSDAQRKMLEEMPSKSEIQDALLSFLKGKAPGLDGTNADSFQAVWDFIEPTYFKVLEHFWSLGILPHMWLEGVIK</sequence>
<protein>
    <submittedName>
        <fullName evidence="1">Uncharacterized protein</fullName>
    </submittedName>
</protein>
<reference evidence="1 2" key="1">
    <citation type="submission" date="2024-09" db="EMBL/GenBank/DDBJ databases">
        <title>Chromosome-scale assembly of Riccia fluitans.</title>
        <authorList>
            <person name="Paukszto L."/>
            <person name="Sawicki J."/>
            <person name="Karawczyk K."/>
            <person name="Piernik-Szablinska J."/>
            <person name="Szczecinska M."/>
            <person name="Mazdziarz M."/>
        </authorList>
    </citation>
    <scope>NUCLEOTIDE SEQUENCE [LARGE SCALE GENOMIC DNA]</scope>
    <source>
        <strain evidence="1">Rf_01</strain>
        <tissue evidence="1">Aerial parts of the thallus</tissue>
    </source>
</reference>
<dbReference type="Proteomes" id="UP001605036">
    <property type="component" value="Unassembled WGS sequence"/>
</dbReference>
<organism evidence="1 2">
    <name type="scientific">Riccia fluitans</name>
    <dbReference type="NCBI Taxonomy" id="41844"/>
    <lineage>
        <taxon>Eukaryota</taxon>
        <taxon>Viridiplantae</taxon>
        <taxon>Streptophyta</taxon>
        <taxon>Embryophyta</taxon>
        <taxon>Marchantiophyta</taxon>
        <taxon>Marchantiopsida</taxon>
        <taxon>Marchantiidae</taxon>
        <taxon>Marchantiales</taxon>
        <taxon>Ricciaceae</taxon>
        <taxon>Riccia</taxon>
    </lineage>
</organism>
<dbReference type="AlphaFoldDB" id="A0ABD1YBZ7"/>
<evidence type="ECO:0000313" key="2">
    <source>
        <dbReference type="Proteomes" id="UP001605036"/>
    </source>
</evidence>
<name>A0ABD1YBZ7_9MARC</name>
<accession>A0ABD1YBZ7</accession>
<gene>
    <name evidence="1" type="ORF">R1flu_008543</name>
</gene>
<evidence type="ECO:0000313" key="1">
    <source>
        <dbReference type="EMBL" id="KAL2624298.1"/>
    </source>
</evidence>
<keyword evidence="2" id="KW-1185">Reference proteome</keyword>
<proteinExistence type="predicted"/>
<comment type="caution">
    <text evidence="1">The sequence shown here is derived from an EMBL/GenBank/DDBJ whole genome shotgun (WGS) entry which is preliminary data.</text>
</comment>